<keyword evidence="2" id="KW-1133">Transmembrane helix</keyword>
<accession>A0ABW4L593</accession>
<evidence type="ECO:0000256" key="1">
    <source>
        <dbReference type="SAM" id="MobiDB-lite"/>
    </source>
</evidence>
<gene>
    <name evidence="3" type="ORF">ACFSE6_09240</name>
</gene>
<evidence type="ECO:0000313" key="3">
    <source>
        <dbReference type="EMBL" id="MFD1718018.1"/>
    </source>
</evidence>
<keyword evidence="2" id="KW-0472">Membrane</keyword>
<feature type="region of interest" description="Disordered" evidence="1">
    <location>
        <begin position="1"/>
        <end position="20"/>
    </location>
</feature>
<organism evidence="3 4">
    <name type="scientific">Georgenia deserti</name>
    <dbReference type="NCBI Taxonomy" id="2093781"/>
    <lineage>
        <taxon>Bacteria</taxon>
        <taxon>Bacillati</taxon>
        <taxon>Actinomycetota</taxon>
        <taxon>Actinomycetes</taxon>
        <taxon>Micrococcales</taxon>
        <taxon>Bogoriellaceae</taxon>
        <taxon>Georgenia</taxon>
    </lineage>
</organism>
<keyword evidence="2" id="KW-0812">Transmembrane</keyword>
<feature type="transmembrane region" description="Helical" evidence="2">
    <location>
        <begin position="52"/>
        <end position="70"/>
    </location>
</feature>
<protein>
    <submittedName>
        <fullName evidence="3">HGxxPAAW family protein</fullName>
    </submittedName>
</protein>
<sequence>MPQIPQPQTYTLPPASPSHHHGRTVAAWILAVGVTIATLVAGIGMIFSEMTVIYVGAGIGAAAIIVSIIARAARPGRSDGEDAKRSADWYGN</sequence>
<name>A0ABW4L593_9MICO</name>
<evidence type="ECO:0000313" key="4">
    <source>
        <dbReference type="Proteomes" id="UP001597277"/>
    </source>
</evidence>
<dbReference type="Proteomes" id="UP001597277">
    <property type="component" value="Unassembled WGS sequence"/>
</dbReference>
<feature type="compositionally biased region" description="Polar residues" evidence="1">
    <location>
        <begin position="1"/>
        <end position="11"/>
    </location>
</feature>
<dbReference type="NCBIfam" id="NF041681">
    <property type="entry name" value="HGxxPAAW"/>
    <property type="match status" value="1"/>
</dbReference>
<reference evidence="4" key="1">
    <citation type="journal article" date="2019" name="Int. J. Syst. Evol. Microbiol.">
        <title>The Global Catalogue of Microorganisms (GCM) 10K type strain sequencing project: providing services to taxonomists for standard genome sequencing and annotation.</title>
        <authorList>
            <consortium name="The Broad Institute Genomics Platform"/>
            <consortium name="The Broad Institute Genome Sequencing Center for Infectious Disease"/>
            <person name="Wu L."/>
            <person name="Ma J."/>
        </authorList>
    </citation>
    <scope>NUCLEOTIDE SEQUENCE [LARGE SCALE GENOMIC DNA]</scope>
    <source>
        <strain evidence="4">JCM 17130</strain>
    </source>
</reference>
<keyword evidence="4" id="KW-1185">Reference proteome</keyword>
<feature type="transmembrane region" description="Helical" evidence="2">
    <location>
        <begin position="25"/>
        <end position="46"/>
    </location>
</feature>
<proteinExistence type="predicted"/>
<evidence type="ECO:0000256" key="2">
    <source>
        <dbReference type="SAM" id="Phobius"/>
    </source>
</evidence>
<dbReference type="RefSeq" id="WP_388005462.1">
    <property type="nucleotide sequence ID" value="NZ_JBHUEE010000004.1"/>
</dbReference>
<comment type="caution">
    <text evidence="3">The sequence shown here is derived from an EMBL/GenBank/DDBJ whole genome shotgun (WGS) entry which is preliminary data.</text>
</comment>
<dbReference type="EMBL" id="JBHUEE010000004">
    <property type="protein sequence ID" value="MFD1718018.1"/>
    <property type="molecule type" value="Genomic_DNA"/>
</dbReference>